<evidence type="ECO:0000313" key="11">
    <source>
        <dbReference type="Proteomes" id="UP000262583"/>
    </source>
</evidence>
<keyword evidence="7" id="KW-0131">Cell cycle</keyword>
<keyword evidence="3 7" id="KW-0808">Transferase</keyword>
<dbReference type="GO" id="GO:0051301">
    <property type="term" value="P:cell division"/>
    <property type="evidence" value="ECO:0007669"/>
    <property type="project" value="UniProtKB-KW"/>
</dbReference>
<dbReference type="EMBL" id="CP030759">
    <property type="protein sequence ID" value="AXA36384.1"/>
    <property type="molecule type" value="Genomic_DNA"/>
</dbReference>
<feature type="transmembrane region" description="Helical" evidence="7">
    <location>
        <begin position="319"/>
        <end position="341"/>
    </location>
</feature>
<feature type="transmembrane region" description="Helical" evidence="7">
    <location>
        <begin position="106"/>
        <end position="124"/>
    </location>
</feature>
<comment type="catalytic activity">
    <reaction evidence="7">
        <text>UDP-N-acetyl-alpha-D-muramoyl-L-alanyl-gamma-D-glutamyl-meso-2,6-diaminopimeloyl-D-alanyl-D-alanine + di-trans,octa-cis-undecaprenyl phosphate = di-trans,octa-cis-undecaprenyl diphospho-N-acetyl-alpha-D-muramoyl-L-alanyl-D-glutamyl-meso-2,6-diaminopimeloyl-D-alanyl-D-alanine + UMP</text>
        <dbReference type="Rhea" id="RHEA:28386"/>
        <dbReference type="ChEBI" id="CHEBI:57865"/>
        <dbReference type="ChEBI" id="CHEBI:60392"/>
        <dbReference type="ChEBI" id="CHEBI:61386"/>
        <dbReference type="ChEBI" id="CHEBI:61387"/>
        <dbReference type="EC" id="2.7.8.13"/>
    </reaction>
</comment>
<keyword evidence="5 7" id="KW-1133">Transmembrane helix</keyword>
<feature type="transmembrane region" description="Helical" evidence="7">
    <location>
        <begin position="144"/>
        <end position="162"/>
    </location>
</feature>
<dbReference type="PROSITE" id="PS01347">
    <property type="entry name" value="MRAY_1"/>
    <property type="match status" value="1"/>
</dbReference>
<dbReference type="InterPro" id="IPR000715">
    <property type="entry name" value="Glycosyl_transferase_4"/>
</dbReference>
<feature type="transmembrane region" description="Helical" evidence="7">
    <location>
        <begin position="368"/>
        <end position="387"/>
    </location>
</feature>
<evidence type="ECO:0000256" key="6">
    <source>
        <dbReference type="ARBA" id="ARBA00023136"/>
    </source>
</evidence>
<dbReference type="Proteomes" id="UP000262583">
    <property type="component" value="Chromosome"/>
</dbReference>
<dbReference type="GO" id="GO:0008963">
    <property type="term" value="F:phospho-N-acetylmuramoyl-pentapeptide-transferase activity"/>
    <property type="evidence" value="ECO:0007669"/>
    <property type="project" value="UniProtKB-UniRule"/>
</dbReference>
<feature type="binding site" evidence="9">
    <location>
        <position position="222"/>
    </location>
    <ligand>
        <name>Mg(2+)</name>
        <dbReference type="ChEBI" id="CHEBI:18420"/>
    </ligand>
</feature>
<dbReference type="PANTHER" id="PTHR22926:SF5">
    <property type="entry name" value="PHOSPHO-N-ACETYLMURAMOYL-PENTAPEPTIDE-TRANSFERASE HOMOLOG"/>
    <property type="match status" value="1"/>
</dbReference>
<gene>
    <name evidence="7" type="primary">mraY</name>
    <name evidence="10" type="ORF">BRCON_1607</name>
</gene>
<dbReference type="PROSITE" id="PS01348">
    <property type="entry name" value="MRAY_2"/>
    <property type="match status" value="1"/>
</dbReference>
<keyword evidence="7" id="KW-0133">Cell shape</keyword>
<accession>A0A2Z4Y5E3</accession>
<dbReference type="PANTHER" id="PTHR22926">
    <property type="entry name" value="PHOSPHO-N-ACETYLMURAMOYL-PENTAPEPTIDE-TRANSFERASE"/>
    <property type="match status" value="1"/>
</dbReference>
<reference evidence="10 11" key="1">
    <citation type="submission" date="2018-05" db="EMBL/GenBank/DDBJ databases">
        <title>A metagenomic window into the 2 km-deep terrestrial subsurface aquifer revealed taxonomically and functionally diverse microbial community comprising novel uncultured bacterial lineages.</title>
        <authorList>
            <person name="Kadnikov V.V."/>
            <person name="Mardanov A.V."/>
            <person name="Beletsky A.V."/>
            <person name="Banks D."/>
            <person name="Pimenov N.V."/>
            <person name="Frank Y.A."/>
            <person name="Karnachuk O.V."/>
            <person name="Ravin N.V."/>
        </authorList>
    </citation>
    <scope>NUCLEOTIDE SEQUENCE [LARGE SCALE GENOMIC DNA]</scope>
    <source>
        <strain evidence="10">BY</strain>
    </source>
</reference>
<dbReference type="GO" id="GO:0009252">
    <property type="term" value="P:peptidoglycan biosynthetic process"/>
    <property type="evidence" value="ECO:0007669"/>
    <property type="project" value="UniProtKB-UniRule"/>
</dbReference>
<dbReference type="GO" id="GO:0005886">
    <property type="term" value="C:plasma membrane"/>
    <property type="evidence" value="ECO:0007669"/>
    <property type="project" value="UniProtKB-SubCell"/>
</dbReference>
<evidence type="ECO:0000256" key="1">
    <source>
        <dbReference type="ARBA" id="ARBA00004141"/>
    </source>
</evidence>
<protein>
    <recommendedName>
        <fullName evidence="7 8">Phospho-N-acetylmuramoyl-pentapeptide-transferase</fullName>
        <ecNumber evidence="7 8">2.7.8.13</ecNumber>
    </recommendedName>
    <alternativeName>
        <fullName evidence="7">UDP-MurNAc-pentapeptide phosphotransferase</fullName>
    </alternativeName>
</protein>
<evidence type="ECO:0000256" key="9">
    <source>
        <dbReference type="PIRSR" id="PIRSR600715-1"/>
    </source>
</evidence>
<evidence type="ECO:0000256" key="8">
    <source>
        <dbReference type="NCBIfam" id="TIGR00445"/>
    </source>
</evidence>
<keyword evidence="7 9" id="KW-0479">Metal-binding</keyword>
<dbReference type="GO" id="GO:0046872">
    <property type="term" value="F:metal ion binding"/>
    <property type="evidence" value="ECO:0007669"/>
    <property type="project" value="UniProtKB-KW"/>
</dbReference>
<dbReference type="EC" id="2.7.8.13" evidence="7 8"/>
<dbReference type="InterPro" id="IPR003524">
    <property type="entry name" value="PNAcMuramoyl-5peptid_Trfase"/>
</dbReference>
<keyword evidence="7" id="KW-1003">Cell membrane</keyword>
<sequence>MLYHLLDYLHRHQYAYVYVNPFQFTTFRAAVTLICALLISWLIGPRVILMLRALKAGQPIRVITVKGAPNLADMHGKKAGTPTMGGILIIISTLIPVFLFCDLLNPLVWLLVLVIFGFGSLGFLDDFLKVTKRNSDGLSARNKILFQILLGLFVGFYLYYFGHTDVLPVKYAYREAGGTQVGPYRGYEYLLVPFLKRVYPYLGAFFLLYTVLVLTATSNAVNLTDGLDGLCIGTTTIVAMTYLVFTYVACSEALATKLMFPHIPRADEVVVFLGALIGGCLGFLWYNAHPAEVFMGDTGSMALGGVVGTVALITKQELIMLIVGGIFVAEAASVIIQVSWYKLTGKRVFLMSPLHHHYERKGMHEAKIITRFWIVAGLLALIGLSSLKLR</sequence>
<evidence type="ECO:0000256" key="5">
    <source>
        <dbReference type="ARBA" id="ARBA00022989"/>
    </source>
</evidence>
<proteinExistence type="inferred from homology"/>
<comment type="function">
    <text evidence="7">Catalyzes the initial step of the lipid cycle reactions in the biosynthesis of the cell wall peptidoglycan: transfers peptidoglycan precursor phospho-MurNAc-pentapeptide from UDP-MurNAc-pentapeptide onto the lipid carrier undecaprenyl phosphate, yielding undecaprenyl-pyrophosphoryl-MurNAc-pentapeptide, known as lipid I.</text>
</comment>
<dbReference type="NCBIfam" id="TIGR00445">
    <property type="entry name" value="mraY"/>
    <property type="match status" value="1"/>
</dbReference>
<keyword evidence="7" id="KW-0961">Cell wall biogenesis/degradation</keyword>
<evidence type="ECO:0000256" key="2">
    <source>
        <dbReference type="ARBA" id="ARBA00005583"/>
    </source>
</evidence>
<organism evidence="10 11">
    <name type="scientific">Sumerlaea chitinivorans</name>
    <dbReference type="NCBI Taxonomy" id="2250252"/>
    <lineage>
        <taxon>Bacteria</taxon>
        <taxon>Candidatus Sumerlaeota</taxon>
        <taxon>Candidatus Sumerlaeia</taxon>
        <taxon>Candidatus Sumerlaeales</taxon>
        <taxon>Candidatus Sumerlaeaceae</taxon>
        <taxon>Candidatus Sumerlaea</taxon>
    </lineage>
</organism>
<dbReference type="GO" id="GO:0071555">
    <property type="term" value="P:cell wall organization"/>
    <property type="evidence" value="ECO:0007669"/>
    <property type="project" value="UniProtKB-KW"/>
</dbReference>
<dbReference type="HAMAP" id="MF_00038">
    <property type="entry name" value="MraY"/>
    <property type="match status" value="1"/>
</dbReference>
<dbReference type="Pfam" id="PF10555">
    <property type="entry name" value="MraY_sig1"/>
    <property type="match status" value="1"/>
</dbReference>
<keyword evidence="6 7" id="KW-0472">Membrane</keyword>
<dbReference type="KEGG" id="schv:BRCON_1607"/>
<evidence type="ECO:0000256" key="3">
    <source>
        <dbReference type="ARBA" id="ARBA00022679"/>
    </source>
</evidence>
<feature type="transmembrane region" description="Helical" evidence="7">
    <location>
        <begin position="293"/>
        <end position="313"/>
    </location>
</feature>
<comment type="subcellular location">
    <subcellularLocation>
        <location evidence="7">Cell membrane</location>
        <topology evidence="7">Multi-pass membrane protein</topology>
    </subcellularLocation>
    <subcellularLocation>
        <location evidence="1">Membrane</location>
        <topology evidence="1">Multi-pass membrane protein</topology>
    </subcellularLocation>
</comment>
<evidence type="ECO:0000313" key="10">
    <source>
        <dbReference type="EMBL" id="AXA36384.1"/>
    </source>
</evidence>
<dbReference type="InterPro" id="IPR018480">
    <property type="entry name" value="PNAcMuramoyl-5peptid_Trfase_CS"/>
</dbReference>
<feature type="transmembrane region" description="Helical" evidence="7">
    <location>
        <begin position="269"/>
        <end position="286"/>
    </location>
</feature>
<dbReference type="UniPathway" id="UPA00219"/>
<feature type="transmembrane region" description="Helical" evidence="7">
    <location>
        <begin position="29"/>
        <end position="51"/>
    </location>
</feature>
<comment type="similarity">
    <text evidence="2 7">Belongs to the glycosyltransferase 4 family. MraY subfamily.</text>
</comment>
<comment type="pathway">
    <text evidence="7">Cell wall biogenesis; peptidoglycan biosynthesis.</text>
</comment>
<comment type="cofactor">
    <cofactor evidence="7 9">
        <name>Mg(2+)</name>
        <dbReference type="ChEBI" id="CHEBI:18420"/>
    </cofactor>
</comment>
<dbReference type="GO" id="GO:0008360">
    <property type="term" value="P:regulation of cell shape"/>
    <property type="evidence" value="ECO:0007669"/>
    <property type="project" value="UniProtKB-KW"/>
</dbReference>
<feature type="binding site" evidence="9">
    <location>
        <position position="297"/>
    </location>
    <ligand>
        <name>Mg(2+)</name>
        <dbReference type="ChEBI" id="CHEBI:18420"/>
    </ligand>
</feature>
<keyword evidence="7" id="KW-0573">Peptidoglycan synthesis</keyword>
<dbReference type="Pfam" id="PF00953">
    <property type="entry name" value="Glycos_transf_4"/>
    <property type="match status" value="1"/>
</dbReference>
<dbReference type="AlphaFoldDB" id="A0A2Z4Y5E3"/>
<dbReference type="GO" id="GO:0051992">
    <property type="term" value="F:UDP-N-acetylmuramoyl-L-alanyl-D-glutamyl-meso-2,6-diaminopimelyl-D-alanyl-D-alanine:undecaprenyl-phosphate transferase activity"/>
    <property type="evidence" value="ECO:0007669"/>
    <property type="project" value="RHEA"/>
</dbReference>
<keyword evidence="4 7" id="KW-0812">Transmembrane</keyword>
<keyword evidence="7" id="KW-0132">Cell division</keyword>
<evidence type="ECO:0000256" key="7">
    <source>
        <dbReference type="HAMAP-Rule" id="MF_00038"/>
    </source>
</evidence>
<feature type="transmembrane region" description="Helical" evidence="7">
    <location>
        <begin position="83"/>
        <end position="100"/>
    </location>
</feature>
<dbReference type="CDD" id="cd06852">
    <property type="entry name" value="GT_MraY"/>
    <property type="match status" value="1"/>
</dbReference>
<evidence type="ECO:0000256" key="4">
    <source>
        <dbReference type="ARBA" id="ARBA00022692"/>
    </source>
</evidence>
<keyword evidence="7 9" id="KW-0460">Magnesium</keyword>
<name>A0A2Z4Y5E3_SUMC1</name>
<feature type="transmembrane region" description="Helical" evidence="7">
    <location>
        <begin position="229"/>
        <end position="249"/>
    </location>
</feature>
<feature type="transmembrane region" description="Helical" evidence="7">
    <location>
        <begin position="198"/>
        <end position="217"/>
    </location>
</feature>